<dbReference type="Gene3D" id="1.10.3730.20">
    <property type="match status" value="1"/>
</dbReference>
<dbReference type="EMBL" id="LBOK01000051">
    <property type="protein sequence ID" value="KKP32985.1"/>
    <property type="molecule type" value="Genomic_DNA"/>
</dbReference>
<evidence type="ECO:0000256" key="1">
    <source>
        <dbReference type="SAM" id="Phobius"/>
    </source>
</evidence>
<feature type="transmembrane region" description="Helical" evidence="1">
    <location>
        <begin position="52"/>
        <end position="72"/>
    </location>
</feature>
<feature type="transmembrane region" description="Helical" evidence="1">
    <location>
        <begin position="23"/>
        <end position="40"/>
    </location>
</feature>
<dbReference type="InterPro" id="IPR000620">
    <property type="entry name" value="EamA_dom"/>
</dbReference>
<dbReference type="GO" id="GO:0016020">
    <property type="term" value="C:membrane"/>
    <property type="evidence" value="ECO:0007669"/>
    <property type="project" value="InterPro"/>
</dbReference>
<sequence length="238" mass="26667">MAVILFLLTGAYKRIIFPSQTEAWVYLLIATFFYGMFERLRFFATKLLPVSVYAIIANVTVVVAFFLSVVLYKETLTLSKTIGFLLIFLSLFLIIEKKKSKVTIKAVLVGLMTSFVLGVSVALDKKGATYFKPEIYNILGWVIPFIVLYFPGAKVNDIKLQFRQFSWKIVLLASFNFVGFYLGLKALFLADATKVIPITQSSSIIAVIAGIFLLKEKSNLFKKIIAGIIAVVGVFLLR</sequence>
<dbReference type="InterPro" id="IPR037185">
    <property type="entry name" value="EmrE-like"/>
</dbReference>
<keyword evidence="1" id="KW-1133">Transmembrane helix</keyword>
<feature type="domain" description="EamA" evidence="2">
    <location>
        <begin position="105"/>
        <end position="237"/>
    </location>
</feature>
<dbReference type="SUPFAM" id="SSF103481">
    <property type="entry name" value="Multidrug resistance efflux transporter EmrE"/>
    <property type="match status" value="2"/>
</dbReference>
<feature type="domain" description="EamA" evidence="2">
    <location>
        <begin position="2"/>
        <end position="95"/>
    </location>
</feature>
<evidence type="ECO:0000313" key="3">
    <source>
        <dbReference type="EMBL" id="KKP32985.1"/>
    </source>
</evidence>
<gene>
    <name evidence="3" type="ORF">UR23_C0051G0005</name>
</gene>
<feature type="transmembrane region" description="Helical" evidence="1">
    <location>
        <begin position="78"/>
        <end position="95"/>
    </location>
</feature>
<feature type="transmembrane region" description="Helical" evidence="1">
    <location>
        <begin position="102"/>
        <end position="123"/>
    </location>
</feature>
<feature type="transmembrane region" description="Helical" evidence="1">
    <location>
        <begin position="195"/>
        <end position="213"/>
    </location>
</feature>
<reference evidence="3 4" key="1">
    <citation type="journal article" date="2015" name="Nature">
        <title>rRNA introns, odd ribosomes, and small enigmatic genomes across a large radiation of phyla.</title>
        <authorList>
            <person name="Brown C.T."/>
            <person name="Hug L.A."/>
            <person name="Thomas B.C."/>
            <person name="Sharon I."/>
            <person name="Castelle C.J."/>
            <person name="Singh A."/>
            <person name="Wilkins M.J."/>
            <person name="Williams K.H."/>
            <person name="Banfield J.F."/>
        </authorList>
    </citation>
    <scope>NUCLEOTIDE SEQUENCE [LARGE SCALE GENOMIC DNA]</scope>
</reference>
<dbReference type="Pfam" id="PF00892">
    <property type="entry name" value="EamA"/>
    <property type="match status" value="2"/>
</dbReference>
<evidence type="ECO:0000313" key="4">
    <source>
        <dbReference type="Proteomes" id="UP000034349"/>
    </source>
</evidence>
<feature type="transmembrane region" description="Helical" evidence="1">
    <location>
        <begin position="165"/>
        <end position="183"/>
    </location>
</feature>
<dbReference type="AlphaFoldDB" id="A0A0G0B2A6"/>
<keyword evidence="1" id="KW-0812">Transmembrane</keyword>
<keyword evidence="1" id="KW-0472">Membrane</keyword>
<feature type="transmembrane region" description="Helical" evidence="1">
    <location>
        <begin position="220"/>
        <end position="237"/>
    </location>
</feature>
<feature type="transmembrane region" description="Helical" evidence="1">
    <location>
        <begin position="135"/>
        <end position="153"/>
    </location>
</feature>
<name>A0A0G0B2A6_9BACT</name>
<comment type="caution">
    <text evidence="3">The sequence shown here is derived from an EMBL/GenBank/DDBJ whole genome shotgun (WGS) entry which is preliminary data.</text>
</comment>
<accession>A0A0G0B2A6</accession>
<evidence type="ECO:0000259" key="2">
    <source>
        <dbReference type="Pfam" id="PF00892"/>
    </source>
</evidence>
<proteinExistence type="predicted"/>
<protein>
    <recommendedName>
        <fullName evidence="2">EamA domain-containing protein</fullName>
    </recommendedName>
</protein>
<organism evidence="3 4">
    <name type="scientific">Candidatus Roizmanbacteria bacterium GW2011_GWA2_32_13</name>
    <dbReference type="NCBI Taxonomy" id="1618475"/>
    <lineage>
        <taxon>Bacteria</taxon>
        <taxon>Candidatus Roizmaniibacteriota</taxon>
    </lineage>
</organism>
<dbReference type="Proteomes" id="UP000034349">
    <property type="component" value="Unassembled WGS sequence"/>
</dbReference>